<name>A0A1G8IZZ5_9RHOB</name>
<sequence>MLRWDRFAERRMRKAELDGTLRGLAGEGEPLPEHPEHAHIDPGTAIAYRIMAESGALPREVALHKRIAELHEIYAAETNPERRREIMAELADVEMRHAMEQEARKRFIG</sequence>
<dbReference type="Pfam" id="PF09350">
    <property type="entry name" value="DJC28_CD"/>
    <property type="match status" value="1"/>
</dbReference>
<organism evidence="2 3">
    <name type="scientific">Aliiruegeria lutimaris</name>
    <dbReference type="NCBI Taxonomy" id="571298"/>
    <lineage>
        <taxon>Bacteria</taxon>
        <taxon>Pseudomonadati</taxon>
        <taxon>Pseudomonadota</taxon>
        <taxon>Alphaproteobacteria</taxon>
        <taxon>Rhodobacterales</taxon>
        <taxon>Roseobacteraceae</taxon>
        <taxon>Aliiruegeria</taxon>
    </lineage>
</organism>
<gene>
    <name evidence="2" type="ORF">SAMN04488026_1001181</name>
</gene>
<dbReference type="OrthoDB" id="8448455at2"/>
<dbReference type="Proteomes" id="UP000199382">
    <property type="component" value="Unassembled WGS sequence"/>
</dbReference>
<dbReference type="InterPro" id="IPR018961">
    <property type="entry name" value="DnaJ_homolog_subfam-C_membr-28"/>
</dbReference>
<evidence type="ECO:0000259" key="1">
    <source>
        <dbReference type="Pfam" id="PF09350"/>
    </source>
</evidence>
<dbReference type="AlphaFoldDB" id="A0A1G8IZZ5"/>
<protein>
    <recommendedName>
        <fullName evidence="1">DnaJ homologue subfamily C member 28 conserved domain-containing protein</fullName>
    </recommendedName>
</protein>
<feature type="domain" description="DnaJ homologue subfamily C member 28 conserved" evidence="1">
    <location>
        <begin position="7"/>
        <end position="72"/>
    </location>
</feature>
<dbReference type="STRING" id="571298.SAMN04488026_1001181"/>
<keyword evidence="3" id="KW-1185">Reference proteome</keyword>
<evidence type="ECO:0000313" key="2">
    <source>
        <dbReference type="EMBL" id="SDI24615.1"/>
    </source>
</evidence>
<dbReference type="RefSeq" id="WP_093147546.1">
    <property type="nucleotide sequence ID" value="NZ_FNEK01000001.1"/>
</dbReference>
<dbReference type="EMBL" id="FNEK01000001">
    <property type="protein sequence ID" value="SDI24615.1"/>
    <property type="molecule type" value="Genomic_DNA"/>
</dbReference>
<proteinExistence type="predicted"/>
<reference evidence="2 3" key="1">
    <citation type="submission" date="2016-10" db="EMBL/GenBank/DDBJ databases">
        <authorList>
            <person name="de Groot N.N."/>
        </authorList>
    </citation>
    <scope>NUCLEOTIDE SEQUENCE [LARGE SCALE GENOMIC DNA]</scope>
    <source>
        <strain evidence="2 3">DSM 25294</strain>
    </source>
</reference>
<accession>A0A1G8IZZ5</accession>
<evidence type="ECO:0000313" key="3">
    <source>
        <dbReference type="Proteomes" id="UP000199382"/>
    </source>
</evidence>